<name>A0A8T0CU68_CORYI</name>
<keyword evidence="1" id="KW-0472">Membrane</keyword>
<evidence type="ECO:0000313" key="2">
    <source>
        <dbReference type="EMBL" id="KAF7849866.1"/>
    </source>
</evidence>
<sequence>MGRCLHVVDVFRKGLLMDPEMENAWPEAGEGDISSLETCIPGMERVMDVNCLPKKTKKVQHKEIIRSATELKEAGIQFEKNLTCSLKDISFDRGVLKLPVITVDDTTESKFLNLMTFECLHIGTGIEVTSYVDFMDKIINNERDVTLLHARGIIQNDFGSDKAVAKLFNSLCMEVTVESNLDAVQKKIGDHCKKPWNMWRANLRHTYFSSPWTTLSLIAAMFLFALTIIQTVFIVLTYY</sequence>
<dbReference type="OrthoDB" id="1846188at2759"/>
<keyword evidence="1" id="KW-0812">Transmembrane</keyword>
<keyword evidence="1" id="KW-1133">Transmembrane helix</keyword>
<dbReference type="Proteomes" id="UP000806378">
    <property type="component" value="Unassembled WGS sequence"/>
</dbReference>
<dbReference type="InterPro" id="IPR004158">
    <property type="entry name" value="DUF247_pln"/>
</dbReference>
<dbReference type="AlphaFoldDB" id="A0A8T0CU68"/>
<organism evidence="2 3">
    <name type="scientific">Corymbia citriodora subsp. variegata</name>
    <dbReference type="NCBI Taxonomy" id="360336"/>
    <lineage>
        <taxon>Eukaryota</taxon>
        <taxon>Viridiplantae</taxon>
        <taxon>Streptophyta</taxon>
        <taxon>Embryophyta</taxon>
        <taxon>Tracheophyta</taxon>
        <taxon>Spermatophyta</taxon>
        <taxon>Magnoliopsida</taxon>
        <taxon>eudicotyledons</taxon>
        <taxon>Gunneridae</taxon>
        <taxon>Pentapetalae</taxon>
        <taxon>rosids</taxon>
        <taxon>malvids</taxon>
        <taxon>Myrtales</taxon>
        <taxon>Myrtaceae</taxon>
        <taxon>Myrtoideae</taxon>
        <taxon>Eucalypteae</taxon>
        <taxon>Corymbia</taxon>
    </lineage>
</organism>
<proteinExistence type="predicted"/>
<dbReference type="EMBL" id="MU089685">
    <property type="protein sequence ID" value="KAF7849866.1"/>
    <property type="molecule type" value="Genomic_DNA"/>
</dbReference>
<keyword evidence="3" id="KW-1185">Reference proteome</keyword>
<evidence type="ECO:0000313" key="3">
    <source>
        <dbReference type="Proteomes" id="UP000806378"/>
    </source>
</evidence>
<feature type="transmembrane region" description="Helical" evidence="1">
    <location>
        <begin position="212"/>
        <end position="238"/>
    </location>
</feature>
<dbReference type="PANTHER" id="PTHR31170:SF18">
    <property type="entry name" value="(WILD MALAYSIAN BANANA) HYPOTHETICAL PROTEIN"/>
    <property type="match status" value="1"/>
</dbReference>
<accession>A0A8T0CU68</accession>
<evidence type="ECO:0000256" key="1">
    <source>
        <dbReference type="SAM" id="Phobius"/>
    </source>
</evidence>
<dbReference type="PANTHER" id="PTHR31170">
    <property type="entry name" value="BNAC04G53230D PROTEIN"/>
    <property type="match status" value="1"/>
</dbReference>
<comment type="caution">
    <text evidence="2">The sequence shown here is derived from an EMBL/GenBank/DDBJ whole genome shotgun (WGS) entry which is preliminary data.</text>
</comment>
<protein>
    <submittedName>
        <fullName evidence="2">Uncharacterized protein</fullName>
    </submittedName>
</protein>
<gene>
    <name evidence="2" type="ORF">BT93_L0182</name>
</gene>
<reference evidence="2" key="1">
    <citation type="submission" date="2020-05" db="EMBL/GenBank/DDBJ databases">
        <title>WGS assembly of Corymbia citriodora subspecies variegata.</title>
        <authorList>
            <person name="Barry K."/>
            <person name="Hundley H."/>
            <person name="Shu S."/>
            <person name="Jenkins J."/>
            <person name="Grimwood J."/>
            <person name="Baten A."/>
        </authorList>
    </citation>
    <scope>NUCLEOTIDE SEQUENCE</scope>
    <source>
        <strain evidence="2">CV2-018</strain>
    </source>
</reference>
<dbReference type="Gramene" id="rna-gnl|WGS:JABURB|Cocit.L0182.1">
    <property type="protein sequence ID" value="cds-KAF7849866.1"/>
    <property type="gene ID" value="gene-BT93_L0182"/>
</dbReference>
<dbReference type="Pfam" id="PF03140">
    <property type="entry name" value="DUF247"/>
    <property type="match status" value="1"/>
</dbReference>